<dbReference type="EMBL" id="CP016786">
    <property type="protein sequence ID" value="ASW42657.1"/>
    <property type="molecule type" value="Genomic_DNA"/>
</dbReference>
<feature type="coiled-coil region" evidence="2">
    <location>
        <begin position="40"/>
        <end position="74"/>
    </location>
</feature>
<dbReference type="AlphaFoldDB" id="A0A343JAU9"/>
<dbReference type="Gene3D" id="3.30.70.1880">
    <property type="entry name" value="Protein of unknown function DUF881"/>
    <property type="match status" value="1"/>
</dbReference>
<evidence type="ECO:0000313" key="4">
    <source>
        <dbReference type="Proteomes" id="UP000264883"/>
    </source>
</evidence>
<evidence type="ECO:0000256" key="1">
    <source>
        <dbReference type="ARBA" id="ARBA00009108"/>
    </source>
</evidence>
<organism evidence="3 4">
    <name type="scientific">Clostridium isatidis</name>
    <dbReference type="NCBI Taxonomy" id="182773"/>
    <lineage>
        <taxon>Bacteria</taxon>
        <taxon>Bacillati</taxon>
        <taxon>Bacillota</taxon>
        <taxon>Clostridia</taxon>
        <taxon>Eubacteriales</taxon>
        <taxon>Clostridiaceae</taxon>
        <taxon>Clostridium</taxon>
    </lineage>
</organism>
<protein>
    <submittedName>
        <fullName evidence="3">Division initiation protein</fullName>
    </submittedName>
</protein>
<accession>A0A343JAU9</accession>
<dbReference type="PANTHER" id="PTHR37313:SF2">
    <property type="entry name" value="UPF0749 PROTEIN YLXX"/>
    <property type="match status" value="1"/>
</dbReference>
<evidence type="ECO:0000256" key="2">
    <source>
        <dbReference type="SAM" id="Coils"/>
    </source>
</evidence>
<comment type="similarity">
    <text evidence="1">Belongs to the UPF0749 family.</text>
</comment>
<reference evidence="3 4" key="1">
    <citation type="submission" date="2016-08" db="EMBL/GenBank/DDBJ databases">
        <title>Complete Genome Sequence Of The Indigo Reducing Clostridium isatidis DSM15098.</title>
        <authorList>
            <person name="Little G.T."/>
            <person name="Minton N.P."/>
        </authorList>
    </citation>
    <scope>NUCLEOTIDE SEQUENCE [LARGE SCALE GENOMIC DNA]</scope>
    <source>
        <strain evidence="3 4">DSM 15098</strain>
    </source>
</reference>
<sequence>MKKVTSQIFVAIVCAILGFLLAHQFKMLNEKNKDTVGNQNLDIMAEIDALNKEKEELLKVNSELLAELKKLEETAAAEGAMEAEIKKQLDNTRMQLGLIDVKGPGITITITPKTNIFGGNSTDTTRNISESEIVHIVNSLRYVRAEAISVNDYRLTPQTGIKDSGGWIWIGNEKINPKDKIVIKAIGEKESLSYAANFVGVLDYGALQNYYSEVKESDEIIIKKTTQTIRSEFISPVE</sequence>
<keyword evidence="2" id="KW-0175">Coiled coil</keyword>
<dbReference type="Pfam" id="PF05949">
    <property type="entry name" value="DUF881"/>
    <property type="match status" value="1"/>
</dbReference>
<proteinExistence type="inferred from homology"/>
<dbReference type="OrthoDB" id="9776196at2"/>
<keyword evidence="4" id="KW-1185">Reference proteome</keyword>
<dbReference type="PANTHER" id="PTHR37313">
    <property type="entry name" value="UPF0749 PROTEIN RV1825"/>
    <property type="match status" value="1"/>
</dbReference>
<dbReference type="Proteomes" id="UP000264883">
    <property type="component" value="Chromosome"/>
</dbReference>
<dbReference type="RefSeq" id="WP_119864793.1">
    <property type="nucleotide sequence ID" value="NZ_CP016786.1"/>
</dbReference>
<dbReference type="InterPro" id="IPR010273">
    <property type="entry name" value="DUF881"/>
</dbReference>
<name>A0A343JAU9_9CLOT</name>
<gene>
    <name evidence="3" type="ORF">BEN51_03930</name>
</gene>
<evidence type="ECO:0000313" key="3">
    <source>
        <dbReference type="EMBL" id="ASW42657.1"/>
    </source>
</evidence>
<dbReference type="KEGG" id="cia:BEN51_03930"/>